<protein>
    <submittedName>
        <fullName evidence="1">Uncharacterized protein</fullName>
    </submittedName>
</protein>
<dbReference type="AlphaFoldDB" id="A0A150GK66"/>
<dbReference type="OrthoDB" id="543788at2759"/>
<name>A0A150GK66_GONPE</name>
<reference evidence="2" key="1">
    <citation type="journal article" date="2016" name="Nat. Commun.">
        <title>The Gonium pectorale genome demonstrates co-option of cell cycle regulation during the evolution of multicellularity.</title>
        <authorList>
            <person name="Hanschen E.R."/>
            <person name="Marriage T.N."/>
            <person name="Ferris P.J."/>
            <person name="Hamaji T."/>
            <person name="Toyoda A."/>
            <person name="Fujiyama A."/>
            <person name="Neme R."/>
            <person name="Noguchi H."/>
            <person name="Minakuchi Y."/>
            <person name="Suzuki M."/>
            <person name="Kawai-Toyooka H."/>
            <person name="Smith D.R."/>
            <person name="Sparks H."/>
            <person name="Anderson J."/>
            <person name="Bakaric R."/>
            <person name="Luria V."/>
            <person name="Karger A."/>
            <person name="Kirschner M.W."/>
            <person name="Durand P.M."/>
            <person name="Michod R.E."/>
            <person name="Nozaki H."/>
            <person name="Olson B.J."/>
        </authorList>
    </citation>
    <scope>NUCLEOTIDE SEQUENCE [LARGE SCALE GENOMIC DNA]</scope>
    <source>
        <strain evidence="2">NIES-2863</strain>
    </source>
</reference>
<keyword evidence="2" id="KW-1185">Reference proteome</keyword>
<gene>
    <name evidence="1" type="ORF">GPECTOR_17g807</name>
</gene>
<sequence>MGGNRSWDMGAYLALPAASFSGSAPFRSLPHTEGLAFERYTRRQAAEDLPEVQLRYIRPPGTVAPREPRMLVLQQHFRSSAAQQTQQLRSQLNANRALGHGTGRLDEAVAPASQLPTRLLPVPSPGIPM</sequence>
<evidence type="ECO:0000313" key="2">
    <source>
        <dbReference type="Proteomes" id="UP000075714"/>
    </source>
</evidence>
<evidence type="ECO:0000313" key="1">
    <source>
        <dbReference type="EMBL" id="KXZ50171.1"/>
    </source>
</evidence>
<proteinExistence type="predicted"/>
<accession>A0A150GK66</accession>
<dbReference type="EMBL" id="LSYV01000018">
    <property type="protein sequence ID" value="KXZ50171.1"/>
    <property type="molecule type" value="Genomic_DNA"/>
</dbReference>
<organism evidence="1 2">
    <name type="scientific">Gonium pectorale</name>
    <name type="common">Green alga</name>
    <dbReference type="NCBI Taxonomy" id="33097"/>
    <lineage>
        <taxon>Eukaryota</taxon>
        <taxon>Viridiplantae</taxon>
        <taxon>Chlorophyta</taxon>
        <taxon>core chlorophytes</taxon>
        <taxon>Chlorophyceae</taxon>
        <taxon>CS clade</taxon>
        <taxon>Chlamydomonadales</taxon>
        <taxon>Volvocaceae</taxon>
        <taxon>Gonium</taxon>
    </lineage>
</organism>
<dbReference type="Proteomes" id="UP000075714">
    <property type="component" value="Unassembled WGS sequence"/>
</dbReference>
<comment type="caution">
    <text evidence="1">The sequence shown here is derived from an EMBL/GenBank/DDBJ whole genome shotgun (WGS) entry which is preliminary data.</text>
</comment>